<dbReference type="CDD" id="cd04146">
    <property type="entry name" value="RERG_RasL11_like"/>
    <property type="match status" value="1"/>
</dbReference>
<sequence>MRLIQNMSTIAEYPKENNSNRVVKIAVVGGSGVGKTALVVRFLTRRFIGDYERNAATLYAREVQVDGEQVAIQVQDTPGLHVGGGLGSQDQVTRSIQWADAVVLVYSVTDRRSFDLIGRLHQQVREAHPNARVPVVLLANKAELAHLRQVDWQQGPRLAQGLGVAFQEVSASESCSEIHAAFRLLCQAPPPPAATPTNAPEKRRTSLMPRPKSPNMQDLKRRFRQALSARPRTATAV</sequence>
<dbReference type="EMBL" id="JAFJMO010000004">
    <property type="protein sequence ID" value="KAJ8280071.1"/>
    <property type="molecule type" value="Genomic_DNA"/>
</dbReference>
<dbReference type="AlphaFoldDB" id="A0A9Q1I4G0"/>
<evidence type="ECO:0000256" key="6">
    <source>
        <dbReference type="ARBA" id="ARBA00048098"/>
    </source>
</evidence>
<dbReference type="InterPro" id="IPR001806">
    <property type="entry name" value="Small_GTPase"/>
</dbReference>
<dbReference type="PROSITE" id="PS51421">
    <property type="entry name" value="RAS"/>
    <property type="match status" value="1"/>
</dbReference>
<dbReference type="SMART" id="SM00175">
    <property type="entry name" value="RAB"/>
    <property type="match status" value="1"/>
</dbReference>
<dbReference type="Proteomes" id="UP001152803">
    <property type="component" value="Unassembled WGS sequence"/>
</dbReference>
<dbReference type="InterPro" id="IPR027417">
    <property type="entry name" value="P-loop_NTPase"/>
</dbReference>
<dbReference type="Pfam" id="PF00071">
    <property type="entry name" value="Ras"/>
    <property type="match status" value="1"/>
</dbReference>
<dbReference type="GO" id="GO:0003925">
    <property type="term" value="F:G protein activity"/>
    <property type="evidence" value="ECO:0007669"/>
    <property type="project" value="UniProtKB-EC"/>
</dbReference>
<name>A0A9Q1I4G0_CONCO</name>
<dbReference type="PANTHER" id="PTHR45704">
    <property type="entry name" value="RAS-LIKE FAMILY MEMBER 11"/>
    <property type="match status" value="1"/>
</dbReference>
<evidence type="ECO:0000256" key="7">
    <source>
        <dbReference type="SAM" id="MobiDB-lite"/>
    </source>
</evidence>
<dbReference type="SUPFAM" id="SSF52540">
    <property type="entry name" value="P-loop containing nucleoside triphosphate hydrolases"/>
    <property type="match status" value="1"/>
</dbReference>
<evidence type="ECO:0000256" key="5">
    <source>
        <dbReference type="ARBA" id="ARBA00023134"/>
    </source>
</evidence>
<dbReference type="PRINTS" id="PR00449">
    <property type="entry name" value="RASTRNSFRMNG"/>
</dbReference>
<accession>A0A9Q1I4G0</accession>
<organism evidence="8 9">
    <name type="scientific">Conger conger</name>
    <name type="common">Conger eel</name>
    <name type="synonym">Muraena conger</name>
    <dbReference type="NCBI Taxonomy" id="82655"/>
    <lineage>
        <taxon>Eukaryota</taxon>
        <taxon>Metazoa</taxon>
        <taxon>Chordata</taxon>
        <taxon>Craniata</taxon>
        <taxon>Vertebrata</taxon>
        <taxon>Euteleostomi</taxon>
        <taxon>Actinopterygii</taxon>
        <taxon>Neopterygii</taxon>
        <taxon>Teleostei</taxon>
        <taxon>Anguilliformes</taxon>
        <taxon>Congridae</taxon>
        <taxon>Conger</taxon>
    </lineage>
</organism>
<evidence type="ECO:0000313" key="8">
    <source>
        <dbReference type="EMBL" id="KAJ8280071.1"/>
    </source>
</evidence>
<proteinExistence type="inferred from homology"/>
<comment type="caution">
    <text evidence="8">The sequence shown here is derived from an EMBL/GenBank/DDBJ whole genome shotgun (WGS) entry which is preliminary data.</text>
</comment>
<comment type="similarity">
    <text evidence="1">Belongs to the small GTPase superfamily. Ras family.</text>
</comment>
<keyword evidence="3" id="KW-0547">Nucleotide-binding</keyword>
<dbReference type="OrthoDB" id="18798at2759"/>
<keyword evidence="5" id="KW-0342">GTP-binding</keyword>
<dbReference type="Gene3D" id="3.40.50.300">
    <property type="entry name" value="P-loop containing nucleotide triphosphate hydrolases"/>
    <property type="match status" value="1"/>
</dbReference>
<dbReference type="SMART" id="SM00174">
    <property type="entry name" value="RHO"/>
    <property type="match status" value="1"/>
</dbReference>
<evidence type="ECO:0000256" key="4">
    <source>
        <dbReference type="ARBA" id="ARBA00022801"/>
    </source>
</evidence>
<dbReference type="PROSITE" id="PS51419">
    <property type="entry name" value="RAB"/>
    <property type="match status" value="1"/>
</dbReference>
<evidence type="ECO:0000256" key="3">
    <source>
        <dbReference type="ARBA" id="ARBA00022741"/>
    </source>
</evidence>
<evidence type="ECO:0000256" key="2">
    <source>
        <dbReference type="ARBA" id="ARBA00011984"/>
    </source>
</evidence>
<dbReference type="NCBIfam" id="TIGR00231">
    <property type="entry name" value="small_GTP"/>
    <property type="match status" value="1"/>
</dbReference>
<comment type="catalytic activity">
    <reaction evidence="6">
        <text>GTP + H2O = GDP + phosphate + H(+)</text>
        <dbReference type="Rhea" id="RHEA:19669"/>
        <dbReference type="ChEBI" id="CHEBI:15377"/>
        <dbReference type="ChEBI" id="CHEBI:15378"/>
        <dbReference type="ChEBI" id="CHEBI:37565"/>
        <dbReference type="ChEBI" id="CHEBI:43474"/>
        <dbReference type="ChEBI" id="CHEBI:58189"/>
        <dbReference type="EC" id="3.6.5.2"/>
    </reaction>
</comment>
<dbReference type="GO" id="GO:0005525">
    <property type="term" value="F:GTP binding"/>
    <property type="evidence" value="ECO:0007669"/>
    <property type="project" value="UniProtKB-KW"/>
</dbReference>
<dbReference type="InterPro" id="IPR051065">
    <property type="entry name" value="Ras-related_GTPase"/>
</dbReference>
<dbReference type="EC" id="3.6.5.2" evidence="2"/>
<reference evidence="8" key="1">
    <citation type="journal article" date="2023" name="Science">
        <title>Genome structures resolve the early diversification of teleost fishes.</title>
        <authorList>
            <person name="Parey E."/>
            <person name="Louis A."/>
            <person name="Montfort J."/>
            <person name="Bouchez O."/>
            <person name="Roques C."/>
            <person name="Iampietro C."/>
            <person name="Lluch J."/>
            <person name="Castinel A."/>
            <person name="Donnadieu C."/>
            <person name="Desvignes T."/>
            <person name="Floi Bucao C."/>
            <person name="Jouanno E."/>
            <person name="Wen M."/>
            <person name="Mejri S."/>
            <person name="Dirks R."/>
            <person name="Jansen H."/>
            <person name="Henkel C."/>
            <person name="Chen W.J."/>
            <person name="Zahm M."/>
            <person name="Cabau C."/>
            <person name="Klopp C."/>
            <person name="Thompson A.W."/>
            <person name="Robinson-Rechavi M."/>
            <person name="Braasch I."/>
            <person name="Lecointre G."/>
            <person name="Bobe J."/>
            <person name="Postlethwait J.H."/>
            <person name="Berthelot C."/>
            <person name="Roest Crollius H."/>
            <person name="Guiguen Y."/>
        </authorList>
    </citation>
    <scope>NUCLEOTIDE SEQUENCE</scope>
    <source>
        <strain evidence="8">Concon-B</strain>
    </source>
</reference>
<evidence type="ECO:0000256" key="1">
    <source>
        <dbReference type="ARBA" id="ARBA00008344"/>
    </source>
</evidence>
<dbReference type="SMART" id="SM00173">
    <property type="entry name" value="RAS"/>
    <property type="match status" value="1"/>
</dbReference>
<gene>
    <name evidence="8" type="ORF">COCON_G00071370</name>
</gene>
<feature type="region of interest" description="Disordered" evidence="7">
    <location>
        <begin position="189"/>
        <end position="219"/>
    </location>
</feature>
<keyword evidence="9" id="KW-1185">Reference proteome</keyword>
<dbReference type="InterPro" id="IPR005225">
    <property type="entry name" value="Small_GTP-bd"/>
</dbReference>
<protein>
    <recommendedName>
        <fullName evidence="2">small monomeric GTPase</fullName>
        <ecNumber evidence="2">3.6.5.2</ecNumber>
    </recommendedName>
</protein>
<keyword evidence="4" id="KW-0378">Hydrolase</keyword>
<evidence type="ECO:0000313" key="9">
    <source>
        <dbReference type="Proteomes" id="UP001152803"/>
    </source>
</evidence>